<evidence type="ECO:0000313" key="3">
    <source>
        <dbReference type="Proteomes" id="UP000708208"/>
    </source>
</evidence>
<dbReference type="Proteomes" id="UP000708208">
    <property type="component" value="Unassembled WGS sequence"/>
</dbReference>
<evidence type="ECO:0000313" key="2">
    <source>
        <dbReference type="EMBL" id="CAG7733943.1"/>
    </source>
</evidence>
<reference evidence="2" key="1">
    <citation type="submission" date="2021-06" db="EMBL/GenBank/DDBJ databases">
        <authorList>
            <person name="Hodson N. C."/>
            <person name="Mongue J. A."/>
            <person name="Jaron S. K."/>
        </authorList>
    </citation>
    <scope>NUCLEOTIDE SEQUENCE</scope>
</reference>
<proteinExistence type="predicted"/>
<feature type="non-terminal residue" evidence="2">
    <location>
        <position position="1"/>
    </location>
</feature>
<sequence>MTQAIKDLDQEKIAVKCAKLEIEWTFIPPYSPHMGEPGRGSLGPLKDVADSEALTPMHFLIVNSLNSEEKIKAQIPPGKFDYRDLILTKQWRYGQRLTDCFWKRWVREYLPVLNRQDKWFRSTKPIQVGDVVIIADDNAIRNQWERARVVDVHPGTDGIIRVVTVKTARGSIYRRPVHKLCILDLNND</sequence>
<dbReference type="EMBL" id="CAJVCH010259574">
    <property type="protein sequence ID" value="CAG7733943.1"/>
    <property type="molecule type" value="Genomic_DNA"/>
</dbReference>
<protein>
    <recommendedName>
        <fullName evidence="1">DUF5641 domain-containing protein</fullName>
    </recommendedName>
</protein>
<organism evidence="2 3">
    <name type="scientific">Allacma fusca</name>
    <dbReference type="NCBI Taxonomy" id="39272"/>
    <lineage>
        <taxon>Eukaryota</taxon>
        <taxon>Metazoa</taxon>
        <taxon>Ecdysozoa</taxon>
        <taxon>Arthropoda</taxon>
        <taxon>Hexapoda</taxon>
        <taxon>Collembola</taxon>
        <taxon>Symphypleona</taxon>
        <taxon>Sminthuridae</taxon>
        <taxon>Allacma</taxon>
    </lineage>
</organism>
<dbReference type="AlphaFoldDB" id="A0A8J2K6B6"/>
<gene>
    <name evidence="2" type="ORF">AFUS01_LOCUS22357</name>
</gene>
<dbReference type="PANTHER" id="PTHR47331">
    <property type="entry name" value="PHD-TYPE DOMAIN-CONTAINING PROTEIN"/>
    <property type="match status" value="1"/>
</dbReference>
<evidence type="ECO:0000259" key="1">
    <source>
        <dbReference type="Pfam" id="PF18701"/>
    </source>
</evidence>
<dbReference type="InterPro" id="IPR040676">
    <property type="entry name" value="DUF5641"/>
</dbReference>
<dbReference type="Pfam" id="PF18701">
    <property type="entry name" value="DUF5641"/>
    <property type="match status" value="1"/>
</dbReference>
<dbReference type="OrthoDB" id="6766214at2759"/>
<feature type="domain" description="DUF5641" evidence="1">
    <location>
        <begin position="89"/>
        <end position="183"/>
    </location>
</feature>
<comment type="caution">
    <text evidence="2">The sequence shown here is derived from an EMBL/GenBank/DDBJ whole genome shotgun (WGS) entry which is preliminary data.</text>
</comment>
<accession>A0A8J2K6B6</accession>
<name>A0A8J2K6B6_9HEXA</name>
<keyword evidence="3" id="KW-1185">Reference proteome</keyword>
<dbReference type="PANTHER" id="PTHR47331:SF1">
    <property type="entry name" value="GAG-LIKE PROTEIN"/>
    <property type="match status" value="1"/>
</dbReference>